<dbReference type="EMBL" id="HBGI01000389">
    <property type="protein sequence ID" value="CAD9238515.1"/>
    <property type="molecule type" value="Transcribed_RNA"/>
</dbReference>
<sequence>MVDLHDGLQIQIGHRCLALFFFSQSTRAPFPGTKSALGSGIRKGADPCAAFRACIARYPVSVSIHLLLCSWHLYCRIEKCREALYTRCDRRPISSMALPVE</sequence>
<proteinExistence type="predicted"/>
<accession>A0A7S1XGV9</accession>
<organism evidence="1">
    <name type="scientific">Erythrolobus australicus</name>
    <dbReference type="NCBI Taxonomy" id="1077150"/>
    <lineage>
        <taxon>Eukaryota</taxon>
        <taxon>Rhodophyta</taxon>
        <taxon>Bangiophyceae</taxon>
        <taxon>Porphyridiales</taxon>
        <taxon>Porphyridiaceae</taxon>
        <taxon>Erythrolobus</taxon>
    </lineage>
</organism>
<protein>
    <submittedName>
        <fullName evidence="1">Uncharacterized protein</fullName>
    </submittedName>
</protein>
<gene>
    <name evidence="1" type="ORF">EAUS1353_LOCUS244</name>
</gene>
<reference evidence="1" key="1">
    <citation type="submission" date="2021-01" db="EMBL/GenBank/DDBJ databases">
        <authorList>
            <person name="Corre E."/>
            <person name="Pelletier E."/>
            <person name="Niang G."/>
            <person name="Scheremetjew M."/>
            <person name="Finn R."/>
            <person name="Kale V."/>
            <person name="Holt S."/>
            <person name="Cochrane G."/>
            <person name="Meng A."/>
            <person name="Brown T."/>
            <person name="Cohen L."/>
        </authorList>
    </citation>
    <scope>NUCLEOTIDE SEQUENCE</scope>
    <source>
        <strain evidence="1">CCMP3124</strain>
    </source>
</reference>
<name>A0A7S1XGV9_9RHOD</name>
<evidence type="ECO:0000313" key="1">
    <source>
        <dbReference type="EMBL" id="CAD9238515.1"/>
    </source>
</evidence>
<dbReference type="AlphaFoldDB" id="A0A7S1XGV9"/>